<dbReference type="Proteomes" id="UP000593918">
    <property type="component" value="Chromosome"/>
</dbReference>
<accession>A0A7L9UHD7</accession>
<dbReference type="AlphaFoldDB" id="A0A7L9UHD7"/>
<proteinExistence type="predicted"/>
<dbReference type="EMBL" id="CP062943">
    <property type="protein sequence ID" value="QOL54533.1"/>
    <property type="molecule type" value="Genomic_DNA"/>
</dbReference>
<dbReference type="RefSeq" id="WP_147487520.1">
    <property type="nucleotide sequence ID" value="NZ_CP062943.1"/>
</dbReference>
<evidence type="ECO:0000313" key="2">
    <source>
        <dbReference type="Proteomes" id="UP000593918"/>
    </source>
</evidence>
<sequence length="140" mass="15865">MIELRNRNFVRQLKNDIASGLIGDVELRGFGLEESMAMGVLLDTDPAKLASSSDIPVTISLLDRHEAFVTFGEYRLMKQERLMDWLDMVQTGTFRTTPDIEPSTEVLPRLHKPEGATASTPLDAIRLMMDRYESKNHVQD</sequence>
<evidence type="ECO:0000313" key="1">
    <source>
        <dbReference type="EMBL" id="QOL54533.1"/>
    </source>
</evidence>
<reference evidence="1 2" key="1">
    <citation type="submission" date="2020-10" db="EMBL/GenBank/DDBJ databases">
        <title>Genome sequencing of Bifidobacterium longum subsp. longum KCTC 5915.</title>
        <authorList>
            <person name="Kim J."/>
        </authorList>
    </citation>
    <scope>NUCLEOTIDE SEQUENCE [LARGE SCALE GENOMIC DNA]</scope>
    <source>
        <strain evidence="1 2">KCTC 5915</strain>
    </source>
</reference>
<name>A0A7L9UHD7_BIFLL</name>
<gene>
    <name evidence="1" type="ORF">BL5915_06680</name>
</gene>
<organism evidence="1 2">
    <name type="scientific">Bifidobacterium longum subsp. longum</name>
    <dbReference type="NCBI Taxonomy" id="1679"/>
    <lineage>
        <taxon>Bacteria</taxon>
        <taxon>Bacillati</taxon>
        <taxon>Actinomycetota</taxon>
        <taxon>Actinomycetes</taxon>
        <taxon>Bifidobacteriales</taxon>
        <taxon>Bifidobacteriaceae</taxon>
        <taxon>Bifidobacterium</taxon>
    </lineage>
</organism>
<protein>
    <submittedName>
        <fullName evidence="1">Uncharacterized protein</fullName>
    </submittedName>
</protein>